<gene>
    <name evidence="2" type="ORF">H9980_08020</name>
</gene>
<evidence type="ECO:0000256" key="1">
    <source>
        <dbReference type="SAM" id="Phobius"/>
    </source>
</evidence>
<reference evidence="2" key="1">
    <citation type="journal article" date="2021" name="PeerJ">
        <title>Extensive microbial diversity within the chicken gut microbiome revealed by metagenomics and culture.</title>
        <authorList>
            <person name="Gilroy R."/>
            <person name="Ravi A."/>
            <person name="Getino M."/>
            <person name="Pursley I."/>
            <person name="Horton D.L."/>
            <person name="Alikhan N.F."/>
            <person name="Baker D."/>
            <person name="Gharbi K."/>
            <person name="Hall N."/>
            <person name="Watson M."/>
            <person name="Adriaenssens E.M."/>
            <person name="Foster-Nyarko E."/>
            <person name="Jarju S."/>
            <person name="Secka A."/>
            <person name="Antonio M."/>
            <person name="Oren A."/>
            <person name="Chaudhuri R.R."/>
            <person name="La Ragione R."/>
            <person name="Hildebrand F."/>
            <person name="Pallen M.J."/>
        </authorList>
    </citation>
    <scope>NUCLEOTIDE SEQUENCE</scope>
    <source>
        <strain evidence="2">ChiGjej1B1-14440</strain>
    </source>
</reference>
<dbReference type="Proteomes" id="UP000886724">
    <property type="component" value="Unassembled WGS sequence"/>
</dbReference>
<keyword evidence="1" id="KW-1133">Transmembrane helix</keyword>
<dbReference type="AlphaFoldDB" id="A0A9D2BMX1"/>
<feature type="transmembrane region" description="Helical" evidence="1">
    <location>
        <begin position="7"/>
        <end position="27"/>
    </location>
</feature>
<evidence type="ECO:0000313" key="2">
    <source>
        <dbReference type="EMBL" id="HIX81898.1"/>
    </source>
</evidence>
<keyword evidence="1" id="KW-0472">Membrane</keyword>
<name>A0A9D2BMX1_9FIRM</name>
<evidence type="ECO:0000313" key="3">
    <source>
        <dbReference type="Proteomes" id="UP000886724"/>
    </source>
</evidence>
<feature type="transmembrane region" description="Helical" evidence="1">
    <location>
        <begin position="65"/>
        <end position="87"/>
    </location>
</feature>
<sequence length="88" mass="10023">MKEKLLKFFYSGFIVLLIGLLGGRISGNYSTSVLNIIYLVIIILTILGYFGYLKLQEIKVDGRTAINKTILQIIIPIVVLLLFNNFYH</sequence>
<reference evidence="2" key="2">
    <citation type="submission" date="2021-04" db="EMBL/GenBank/DDBJ databases">
        <authorList>
            <person name="Gilroy R."/>
        </authorList>
    </citation>
    <scope>NUCLEOTIDE SEQUENCE</scope>
    <source>
        <strain evidence="2">ChiGjej1B1-14440</strain>
    </source>
</reference>
<comment type="caution">
    <text evidence="2">The sequence shown here is derived from an EMBL/GenBank/DDBJ whole genome shotgun (WGS) entry which is preliminary data.</text>
</comment>
<organism evidence="2 3">
    <name type="scientific">Candidatus Erysipelatoclostridium merdavium</name>
    <dbReference type="NCBI Taxonomy" id="2838566"/>
    <lineage>
        <taxon>Bacteria</taxon>
        <taxon>Bacillati</taxon>
        <taxon>Bacillota</taxon>
        <taxon>Erysipelotrichia</taxon>
        <taxon>Erysipelotrichales</taxon>
        <taxon>Erysipelotrichales incertae sedis</taxon>
    </lineage>
</organism>
<dbReference type="EMBL" id="DXET01000175">
    <property type="protein sequence ID" value="HIX81898.1"/>
    <property type="molecule type" value="Genomic_DNA"/>
</dbReference>
<feature type="transmembrane region" description="Helical" evidence="1">
    <location>
        <begin position="33"/>
        <end position="53"/>
    </location>
</feature>
<accession>A0A9D2BMX1</accession>
<keyword evidence="1" id="KW-0812">Transmembrane</keyword>
<proteinExistence type="predicted"/>
<protein>
    <submittedName>
        <fullName evidence="2">Uncharacterized protein</fullName>
    </submittedName>
</protein>